<dbReference type="InterPro" id="IPR001451">
    <property type="entry name" value="Hexapep"/>
</dbReference>
<dbReference type="InterPro" id="IPR051159">
    <property type="entry name" value="Hexapeptide_acetyltransf"/>
</dbReference>
<dbReference type="CDD" id="cd04647">
    <property type="entry name" value="LbH_MAT_like"/>
    <property type="match status" value="1"/>
</dbReference>
<evidence type="ECO:0000313" key="2">
    <source>
        <dbReference type="Proteomes" id="UP001016761"/>
    </source>
</evidence>
<gene>
    <name evidence="1" type="ORF">HTZ84_10685</name>
</gene>
<comment type="caution">
    <text evidence="1">The sequence shown here is derived from an EMBL/GenBank/DDBJ whole genome shotgun (WGS) entry which is preliminary data.</text>
</comment>
<keyword evidence="1" id="KW-0012">Acyltransferase</keyword>
<evidence type="ECO:0000313" key="1">
    <source>
        <dbReference type="EMBL" id="NUC72770.1"/>
    </source>
</evidence>
<sequence length="218" mass="23368">MAFSDNISFLKEIGPVSSIKTVYYSLKHTGSLYSLVIGPKTIVDINSGTEFDLPESIIFGATSTRESNPLLRRSLLSTGSGAQITSTGPHAARIGPGTVVRIEGEFSMGDSFMNGDCRIICEDKITIGDEVAIAWDVTILDTDRHNLIIKGERTPATSPIEIKDHVWIGHGATISKGVTINEGAVIASNSVVTKDVPPRTLVGGVPAEIIHENIQWEP</sequence>
<name>A0ABX2LBL0_9EURY</name>
<organism evidence="1 2">
    <name type="scientific">Haloterrigena gelatinilytica</name>
    <dbReference type="NCBI Taxonomy" id="2741724"/>
    <lineage>
        <taxon>Archaea</taxon>
        <taxon>Methanobacteriati</taxon>
        <taxon>Methanobacteriota</taxon>
        <taxon>Stenosarchaea group</taxon>
        <taxon>Halobacteria</taxon>
        <taxon>Halobacteriales</taxon>
        <taxon>Natrialbaceae</taxon>
        <taxon>Haloterrigena</taxon>
    </lineage>
</organism>
<dbReference type="Gene3D" id="2.160.10.10">
    <property type="entry name" value="Hexapeptide repeat proteins"/>
    <property type="match status" value="1"/>
</dbReference>
<keyword evidence="2" id="KW-1185">Reference proteome</keyword>
<proteinExistence type="predicted"/>
<dbReference type="Proteomes" id="UP001016761">
    <property type="component" value="Unassembled WGS sequence"/>
</dbReference>
<reference evidence="1 2" key="1">
    <citation type="submission" date="2020-06" db="EMBL/GenBank/DDBJ databases">
        <title>Haloterrigena sp. nov., an extremely halophilic archaeon isolated from a saline sediment.</title>
        <authorList>
            <person name="Liu B.-B."/>
        </authorList>
    </citation>
    <scope>NUCLEOTIDE SEQUENCE [LARGE SCALE GENOMIC DNA]</scope>
    <source>
        <strain evidence="1 2">SYSU A558-1</strain>
    </source>
</reference>
<protein>
    <submittedName>
        <fullName evidence="1">Acyltransferase</fullName>
    </submittedName>
</protein>
<dbReference type="PANTHER" id="PTHR23416:SF78">
    <property type="entry name" value="LIPOPOLYSACCHARIDE BIOSYNTHESIS O-ACETYL TRANSFERASE WBBJ-RELATED"/>
    <property type="match status" value="1"/>
</dbReference>
<keyword evidence="1" id="KW-0808">Transferase</keyword>
<dbReference type="SUPFAM" id="SSF51161">
    <property type="entry name" value="Trimeric LpxA-like enzymes"/>
    <property type="match status" value="1"/>
</dbReference>
<dbReference type="Pfam" id="PF00132">
    <property type="entry name" value="Hexapep"/>
    <property type="match status" value="1"/>
</dbReference>
<accession>A0ABX2LBL0</accession>
<dbReference type="RefSeq" id="WP_174680662.1">
    <property type="nucleotide sequence ID" value="NZ_JABUQZ010000001.1"/>
</dbReference>
<dbReference type="PANTHER" id="PTHR23416">
    <property type="entry name" value="SIALIC ACID SYNTHASE-RELATED"/>
    <property type="match status" value="1"/>
</dbReference>
<dbReference type="InterPro" id="IPR011004">
    <property type="entry name" value="Trimer_LpxA-like_sf"/>
</dbReference>
<dbReference type="EMBL" id="JABUQZ010000001">
    <property type="protein sequence ID" value="NUC72770.1"/>
    <property type="molecule type" value="Genomic_DNA"/>
</dbReference>
<dbReference type="GO" id="GO:0016746">
    <property type="term" value="F:acyltransferase activity"/>
    <property type="evidence" value="ECO:0007669"/>
    <property type="project" value="UniProtKB-KW"/>
</dbReference>